<accession>A0A183BDG6</accession>
<dbReference type="InterPro" id="IPR001424">
    <property type="entry name" value="SOD_Cu_Zn_dom"/>
</dbReference>
<name>A0A183BDG6_9TREM</name>
<evidence type="ECO:0000259" key="1">
    <source>
        <dbReference type="Pfam" id="PF00080"/>
    </source>
</evidence>
<dbReference type="InterPro" id="IPR036423">
    <property type="entry name" value="SOD-like_Cu/Zn_dom_sf"/>
</dbReference>
<feature type="domain" description="Superoxide dismutase copper/zinc binding" evidence="1">
    <location>
        <begin position="7"/>
        <end position="88"/>
    </location>
</feature>
<dbReference type="WBParaSite" id="ECPE_0001729601-mRNA-1">
    <property type="protein sequence ID" value="ECPE_0001729601-mRNA-1"/>
    <property type="gene ID" value="ECPE_0001729601"/>
</dbReference>
<reference evidence="2" key="1">
    <citation type="submission" date="2016-06" db="UniProtKB">
        <authorList>
            <consortium name="WormBaseParasite"/>
        </authorList>
    </citation>
    <scope>IDENTIFICATION</scope>
</reference>
<proteinExistence type="predicted"/>
<sequence>LFQPTDAYILVDATISGLKQNQSVNLAIHKCGDLSSSSYSCGDIFTNEFTNGNLGNIVADDEGRANLIVEKSGLKLHDLIGRSVVLHDTLTESRLASGVIARSAILSQNRKKVCACSGKTLWEERVDSPFA</sequence>
<evidence type="ECO:0000313" key="2">
    <source>
        <dbReference type="WBParaSite" id="ECPE_0001729601-mRNA-1"/>
    </source>
</evidence>
<dbReference type="GO" id="GO:0006801">
    <property type="term" value="P:superoxide metabolic process"/>
    <property type="evidence" value="ECO:0007669"/>
    <property type="project" value="InterPro"/>
</dbReference>
<dbReference type="Gene3D" id="2.60.40.200">
    <property type="entry name" value="Superoxide dismutase, copper/zinc binding domain"/>
    <property type="match status" value="1"/>
</dbReference>
<dbReference type="AlphaFoldDB" id="A0A183BDG6"/>
<dbReference type="PANTHER" id="PTHR10003">
    <property type="entry name" value="SUPEROXIDE DISMUTASE CU-ZN -RELATED"/>
    <property type="match status" value="1"/>
</dbReference>
<dbReference type="GO" id="GO:0005507">
    <property type="term" value="F:copper ion binding"/>
    <property type="evidence" value="ECO:0007669"/>
    <property type="project" value="InterPro"/>
</dbReference>
<protein>
    <submittedName>
        <fullName evidence="2">Sod_Cu domain-containing protein</fullName>
    </submittedName>
</protein>
<dbReference type="Pfam" id="PF00080">
    <property type="entry name" value="Sod_Cu"/>
    <property type="match status" value="1"/>
</dbReference>
<dbReference type="SUPFAM" id="SSF49329">
    <property type="entry name" value="Cu,Zn superoxide dismutase-like"/>
    <property type="match status" value="1"/>
</dbReference>
<organism evidence="2">
    <name type="scientific">Echinostoma caproni</name>
    <dbReference type="NCBI Taxonomy" id="27848"/>
    <lineage>
        <taxon>Eukaryota</taxon>
        <taxon>Metazoa</taxon>
        <taxon>Spiralia</taxon>
        <taxon>Lophotrochozoa</taxon>
        <taxon>Platyhelminthes</taxon>
        <taxon>Trematoda</taxon>
        <taxon>Digenea</taxon>
        <taxon>Plagiorchiida</taxon>
        <taxon>Echinostomata</taxon>
        <taxon>Echinostomatoidea</taxon>
        <taxon>Echinostomatidae</taxon>
        <taxon>Echinostoma</taxon>
    </lineage>
</organism>
<dbReference type="InterPro" id="IPR024134">
    <property type="entry name" value="SOD_Cu/Zn_/chaperone"/>
</dbReference>